<keyword evidence="2" id="KW-1185">Reference proteome</keyword>
<sequence length="131" mass="15042">MKTKQVNIRLTEEERDQFKALAFAHGLDASDYFRSRVLSLDVISTTSIIESSEELTKRAIAADRIIKKRELEKHIPEHVLRRLSYLSSMNQKLDDMLKLLYAFQHGAATESVATKLTAYLEELQQAIQGEF</sequence>
<name>A0A4Y9SAK3_9BURK</name>
<evidence type="ECO:0000313" key="1">
    <source>
        <dbReference type="EMBL" id="TFW18669.1"/>
    </source>
</evidence>
<gene>
    <name evidence="1" type="ORF">E4L98_17635</name>
</gene>
<dbReference type="RefSeq" id="WP_135202852.1">
    <property type="nucleotide sequence ID" value="NZ_SPVG01000180.1"/>
</dbReference>
<protein>
    <recommendedName>
        <fullName evidence="3">Mobilization protein</fullName>
    </recommendedName>
</protein>
<dbReference type="AlphaFoldDB" id="A0A4Y9SAK3"/>
<reference evidence="1 2" key="1">
    <citation type="submission" date="2019-03" db="EMBL/GenBank/DDBJ databases">
        <title>Draft Genome Sequence of Duganella callidus sp. nov., a Novel Duganella Species Isolated from Cultivated Soil.</title>
        <authorList>
            <person name="Raths R."/>
            <person name="Peta V."/>
            <person name="Bucking H."/>
        </authorList>
    </citation>
    <scope>NUCLEOTIDE SEQUENCE [LARGE SCALE GENOMIC DNA]</scope>
    <source>
        <strain evidence="1 2">DN04</strain>
    </source>
</reference>
<comment type="caution">
    <text evidence="1">The sequence shown here is derived from an EMBL/GenBank/DDBJ whole genome shotgun (WGS) entry which is preliminary data.</text>
</comment>
<dbReference type="Pfam" id="PF21983">
    <property type="entry name" value="NikA-like"/>
    <property type="match status" value="1"/>
</dbReference>
<evidence type="ECO:0008006" key="3">
    <source>
        <dbReference type="Google" id="ProtNLM"/>
    </source>
</evidence>
<evidence type="ECO:0000313" key="2">
    <source>
        <dbReference type="Proteomes" id="UP000297729"/>
    </source>
</evidence>
<dbReference type="Proteomes" id="UP000297729">
    <property type="component" value="Unassembled WGS sequence"/>
</dbReference>
<organism evidence="1 2">
    <name type="scientific">Duganella callida</name>
    <dbReference type="NCBI Taxonomy" id="2561932"/>
    <lineage>
        <taxon>Bacteria</taxon>
        <taxon>Pseudomonadati</taxon>
        <taxon>Pseudomonadota</taxon>
        <taxon>Betaproteobacteria</taxon>
        <taxon>Burkholderiales</taxon>
        <taxon>Oxalobacteraceae</taxon>
        <taxon>Telluria group</taxon>
        <taxon>Duganella</taxon>
    </lineage>
</organism>
<dbReference type="EMBL" id="SPVG01000180">
    <property type="protein sequence ID" value="TFW18669.1"/>
    <property type="molecule type" value="Genomic_DNA"/>
</dbReference>
<dbReference type="InterPro" id="IPR053842">
    <property type="entry name" value="NikA-like"/>
</dbReference>
<accession>A0A4Y9SAK3</accession>
<proteinExistence type="predicted"/>